<evidence type="ECO:0000313" key="3">
    <source>
        <dbReference type="Proteomes" id="UP001055057"/>
    </source>
</evidence>
<comment type="caution">
    <text evidence="2">The sequence shown here is derived from an EMBL/GenBank/DDBJ whole genome shotgun (WGS) entry which is preliminary data.</text>
</comment>
<reference evidence="2" key="2">
    <citation type="submission" date="2021-08" db="EMBL/GenBank/DDBJ databases">
        <authorList>
            <person name="Tani A."/>
            <person name="Ola A."/>
            <person name="Ogura Y."/>
            <person name="Katsura K."/>
            <person name="Hayashi T."/>
        </authorList>
    </citation>
    <scope>NUCLEOTIDE SEQUENCE</scope>
    <source>
        <strain evidence="2">DSM 23632</strain>
    </source>
</reference>
<protein>
    <submittedName>
        <fullName evidence="2">Uncharacterized protein</fullName>
    </submittedName>
</protein>
<evidence type="ECO:0000256" key="1">
    <source>
        <dbReference type="SAM" id="MobiDB-lite"/>
    </source>
</evidence>
<dbReference type="RefSeq" id="WP_238183498.1">
    <property type="nucleotide sequence ID" value="NZ_BPRB01000171.1"/>
</dbReference>
<proteinExistence type="predicted"/>
<feature type="compositionally biased region" description="Basic and acidic residues" evidence="1">
    <location>
        <begin position="89"/>
        <end position="105"/>
    </location>
</feature>
<reference evidence="2" key="1">
    <citation type="journal article" date="2021" name="Front. Microbiol.">
        <title>Comprehensive Comparative Genomics and Phenotyping of Methylobacterium Species.</title>
        <authorList>
            <person name="Alessa O."/>
            <person name="Ogura Y."/>
            <person name="Fujitani Y."/>
            <person name="Takami H."/>
            <person name="Hayashi T."/>
            <person name="Sahin N."/>
            <person name="Tani A."/>
        </authorList>
    </citation>
    <scope>NUCLEOTIDE SEQUENCE</scope>
    <source>
        <strain evidence="2">DSM 23632</strain>
    </source>
</reference>
<evidence type="ECO:0000313" key="2">
    <source>
        <dbReference type="EMBL" id="GJE60915.1"/>
    </source>
</evidence>
<keyword evidence="3" id="KW-1185">Reference proteome</keyword>
<accession>A0ABQ4U4A9</accession>
<gene>
    <name evidence="2" type="ORF">MPOCJGCO_3034</name>
</gene>
<sequence>MSFLLRAALVIGTLSYLAATRGESGPAAPGRPPEAAGPLAALREGVPSALSSALPAVWNAMPQPARDGLAREAIAALSRRAEAPPSRDTLAEADRRAAWRGIEPR</sequence>
<organism evidence="2 3">
    <name type="scientific">Methylobacterium trifolii</name>
    <dbReference type="NCBI Taxonomy" id="1003092"/>
    <lineage>
        <taxon>Bacteria</taxon>
        <taxon>Pseudomonadati</taxon>
        <taxon>Pseudomonadota</taxon>
        <taxon>Alphaproteobacteria</taxon>
        <taxon>Hyphomicrobiales</taxon>
        <taxon>Methylobacteriaceae</taxon>
        <taxon>Methylobacterium</taxon>
    </lineage>
</organism>
<name>A0ABQ4U4A9_9HYPH</name>
<dbReference type="EMBL" id="BPRB01000171">
    <property type="protein sequence ID" value="GJE60915.1"/>
    <property type="molecule type" value="Genomic_DNA"/>
</dbReference>
<dbReference type="Proteomes" id="UP001055057">
    <property type="component" value="Unassembled WGS sequence"/>
</dbReference>
<feature type="region of interest" description="Disordered" evidence="1">
    <location>
        <begin position="80"/>
        <end position="105"/>
    </location>
</feature>